<feature type="region of interest" description="Disordered" evidence="1">
    <location>
        <begin position="444"/>
        <end position="484"/>
    </location>
</feature>
<evidence type="ECO:0000313" key="4">
    <source>
        <dbReference type="Proteomes" id="UP000664859"/>
    </source>
</evidence>
<feature type="compositionally biased region" description="Low complexity" evidence="1">
    <location>
        <begin position="740"/>
        <end position="758"/>
    </location>
</feature>
<feature type="compositionally biased region" description="Low complexity" evidence="1">
    <location>
        <begin position="444"/>
        <end position="453"/>
    </location>
</feature>
<dbReference type="Pfam" id="PF25794">
    <property type="entry name" value="SACS"/>
    <property type="match status" value="1"/>
</dbReference>
<feature type="region of interest" description="Disordered" evidence="1">
    <location>
        <begin position="665"/>
        <end position="710"/>
    </location>
</feature>
<gene>
    <name evidence="3" type="ORF">JKP88DRAFT_241511</name>
</gene>
<reference evidence="3" key="1">
    <citation type="submission" date="2021-02" db="EMBL/GenBank/DDBJ databases">
        <title>First Annotated Genome of the Yellow-green Alga Tribonema minus.</title>
        <authorList>
            <person name="Mahan K.M."/>
        </authorList>
    </citation>
    <scope>NUCLEOTIDE SEQUENCE</scope>
    <source>
        <strain evidence="3">UTEX B ZZ1240</strain>
    </source>
</reference>
<evidence type="ECO:0000259" key="2">
    <source>
        <dbReference type="Pfam" id="PF25794"/>
    </source>
</evidence>
<dbReference type="NCBIfam" id="NF047352">
    <property type="entry name" value="P_loop_sacsin"/>
    <property type="match status" value="1"/>
</dbReference>
<accession>A0A836CD37</accession>
<dbReference type="Gene3D" id="3.30.565.10">
    <property type="entry name" value="Histidine kinase-like ATPase, C-terminal domain"/>
    <property type="match status" value="1"/>
</dbReference>
<dbReference type="PANTHER" id="PTHR47839">
    <property type="entry name" value="DOMAIN PROTEIN, PUTATIVE (AFU_ORTHOLOGUE AFUA_6G04830)-RELATED"/>
    <property type="match status" value="1"/>
</dbReference>
<comment type="caution">
    <text evidence="3">The sequence shown here is derived from an EMBL/GenBank/DDBJ whole genome shotgun (WGS) entry which is preliminary data.</text>
</comment>
<name>A0A836CD37_9STRA</name>
<feature type="region of interest" description="Disordered" evidence="1">
    <location>
        <begin position="728"/>
        <end position="758"/>
    </location>
</feature>
<dbReference type="PANTHER" id="PTHR47839:SF1">
    <property type="entry name" value="DOMAIN PROTEIN, PUTATIVE (AFU_ORTHOLOGUE AFUA_6G04830)-RELATED"/>
    <property type="match status" value="1"/>
</dbReference>
<protein>
    <recommendedName>
        <fullName evidence="2">Sacsin/Nov domain-containing protein</fullName>
    </recommendedName>
</protein>
<evidence type="ECO:0000256" key="1">
    <source>
        <dbReference type="SAM" id="MobiDB-lite"/>
    </source>
</evidence>
<dbReference type="OrthoDB" id="1262810at2759"/>
<dbReference type="Pfam" id="PF12449">
    <property type="entry name" value="DUF3684"/>
    <property type="match status" value="1"/>
</dbReference>
<evidence type="ECO:0000313" key="3">
    <source>
        <dbReference type="EMBL" id="KAG5181242.1"/>
    </source>
</evidence>
<dbReference type="Proteomes" id="UP000664859">
    <property type="component" value="Unassembled WGS sequence"/>
</dbReference>
<dbReference type="EMBL" id="JAFCMP010000334">
    <property type="protein sequence ID" value="KAG5181242.1"/>
    <property type="molecule type" value="Genomic_DNA"/>
</dbReference>
<feature type="compositionally biased region" description="Low complexity" evidence="1">
    <location>
        <begin position="467"/>
        <end position="484"/>
    </location>
</feature>
<feature type="compositionally biased region" description="Polar residues" evidence="1">
    <location>
        <begin position="675"/>
        <end position="684"/>
    </location>
</feature>
<sequence length="1302" mass="138398">MGQALVKTNQRSLIVKVLARYATDFFSLKELVQNADDAGATHVQIRLTRSATPGTGTFSRLVVRNNGRPFQSSDWERITTIAGGNPDSASVGYFGVGFFSVFALSDGPTITSSGQRMRFGFGGADGEKLFTHSEDVPDDGSGWTAFGFDLKANTESFGFGGADGDKLFTHSEDVPDDGSGWTAFDFDLKANAESFGFGGADGEKLFTHSEDAPDDGSGWTAFGFDLKANAEACTWDLDKLHVFFLLKSLFHTSRPPPPPSRRAQACTWDLDELQVFLLKALLFPKRLALIEVLVDGATALAIRRECGQAYAVPIAAGLSKESPTKLFSLGYRVGRGVEIGDLNGRFCRECGQAYAVPIATGLPKESPTKLFSPVEPRGAASFVQSAALTLLTSAATCMFIFPYSVLNTSHNYCAEQKPRRVQCAGNITVQDLRLTLTRHATAAAAAATPAGGPSESEQQGSVDEGAAPDTTNGDNAAADSADSASADTTVSTASLALVHGALSVETKQCKPFIAGLTKKLLKAPPSAPIVSLTFDYSGGGGGGGGGGAAAAQERDDWLLSLVSPTRCGAEPCGKVFVGMDTHQTTGTGYHLNGPLWPTMERTSLDVQDKFIGGWNRDLLHCGGLVARAFYDYQFERVTRAYDAAPAALPGSGYHELFPQLDGPRRASLAAPATGSPESMSVTQLRSPASSRRSHAAAVTGSPGAAGRAKPTWASSSIAAVRTQVAALDSTAAGTGDRDPNASSTSSKKRNSASQKGKADAAEAAVGGCAQGEDAPLSDAEAVMVVILSAHASVPARPLDAIGACVRDAFWQRGNARAPPLRLLTSLGVRPMTEARQVPAALMGIDRYLGLPLVPAAIAARCAHFFAAALPAERRGSDYGKKKAGAKDAVKAAGRPVPDLTMDDIVEVLPRRVLSLAEVVDVLRWYLAWIKKSQHRTVYRPFHNSLRFDIQDLRQTTTTLAHYETHAEGQSDYVGLPLPPHTLPIALSQFFSAADLSESSLTSEGSKYTHGRISCRSCDDCDSAQQLLPTRTLPIALSQFLSAADLSESLVHTYRFRVKAVAALSDSCTRCCHSPCPSSCALLRTSDVELATGMLGLVASKVQRDRLDELHEVEIVSALAAMNCVPSETPRLLDSRAAAAALVVSANAPARKAPASGPVVLRKPSEVYMLDASAEKHFGNLPRPIKIPGILWLTCDASATLRAQVGRQFLLHIGVREVPQVSVVLKHFLGRLTTSTWEGAVRYLALQQSALTDADWSALQRSLKRIPNFNCIAYLGVPCSPFVRTYPSRRYLAPQQSALTDAD</sequence>
<proteinExistence type="predicted"/>
<dbReference type="InterPro" id="IPR036890">
    <property type="entry name" value="HATPase_C_sf"/>
</dbReference>
<keyword evidence="4" id="KW-1185">Reference proteome</keyword>
<dbReference type="InterPro" id="IPR058210">
    <property type="entry name" value="SACS/Nov_dom"/>
</dbReference>
<dbReference type="InterPro" id="IPR022155">
    <property type="entry name" value="DUF3684"/>
</dbReference>
<feature type="domain" description="Sacsin/Nov" evidence="2">
    <location>
        <begin position="13"/>
        <end position="113"/>
    </location>
</feature>
<organism evidence="3 4">
    <name type="scientific">Tribonema minus</name>
    <dbReference type="NCBI Taxonomy" id="303371"/>
    <lineage>
        <taxon>Eukaryota</taxon>
        <taxon>Sar</taxon>
        <taxon>Stramenopiles</taxon>
        <taxon>Ochrophyta</taxon>
        <taxon>PX clade</taxon>
        <taxon>Xanthophyceae</taxon>
        <taxon>Tribonematales</taxon>
        <taxon>Tribonemataceae</taxon>
        <taxon>Tribonema</taxon>
    </lineage>
</organism>
<dbReference type="SUPFAM" id="SSF55874">
    <property type="entry name" value="ATPase domain of HSP90 chaperone/DNA topoisomerase II/histidine kinase"/>
    <property type="match status" value="1"/>
</dbReference>